<evidence type="ECO:0000259" key="2">
    <source>
        <dbReference type="Pfam" id="PF01755"/>
    </source>
</evidence>
<dbReference type="AlphaFoldDB" id="A0AA36IUW6"/>
<dbReference type="Proteomes" id="UP001178507">
    <property type="component" value="Unassembled WGS sequence"/>
</dbReference>
<gene>
    <name evidence="3" type="ORF">EVOR1521_LOCUS19007</name>
</gene>
<keyword evidence="1" id="KW-0732">Signal</keyword>
<dbReference type="Pfam" id="PF01755">
    <property type="entry name" value="Glyco_transf_25"/>
    <property type="match status" value="1"/>
</dbReference>
<comment type="caution">
    <text evidence="3">The sequence shown here is derived from an EMBL/GenBank/DDBJ whole genome shotgun (WGS) entry which is preliminary data.</text>
</comment>
<proteinExistence type="predicted"/>
<feature type="domain" description="Glycosyl transferase family 25" evidence="2">
    <location>
        <begin position="58"/>
        <end position="184"/>
    </location>
</feature>
<reference evidence="3" key="1">
    <citation type="submission" date="2023-08" db="EMBL/GenBank/DDBJ databases">
        <authorList>
            <person name="Chen Y."/>
            <person name="Shah S."/>
            <person name="Dougan E. K."/>
            <person name="Thang M."/>
            <person name="Chan C."/>
        </authorList>
    </citation>
    <scope>NUCLEOTIDE SEQUENCE</scope>
</reference>
<dbReference type="CDD" id="cd06532">
    <property type="entry name" value="Glyco_transf_25"/>
    <property type="match status" value="1"/>
</dbReference>
<evidence type="ECO:0000313" key="4">
    <source>
        <dbReference type="Proteomes" id="UP001178507"/>
    </source>
</evidence>
<dbReference type="InterPro" id="IPR002654">
    <property type="entry name" value="Glyco_trans_25"/>
</dbReference>
<keyword evidence="4" id="KW-1185">Reference proteome</keyword>
<evidence type="ECO:0000256" key="1">
    <source>
        <dbReference type="SAM" id="SignalP"/>
    </source>
</evidence>
<evidence type="ECO:0000313" key="3">
    <source>
        <dbReference type="EMBL" id="CAJ1394330.1"/>
    </source>
</evidence>
<protein>
    <recommendedName>
        <fullName evidence="2">Glycosyl transferase family 25 domain-containing protein</fullName>
    </recommendedName>
</protein>
<name>A0AA36IUW6_9DINO</name>
<dbReference type="EMBL" id="CAUJNA010002802">
    <property type="protein sequence ID" value="CAJ1394330.1"/>
    <property type="molecule type" value="Genomic_DNA"/>
</dbReference>
<feature type="chain" id="PRO_5041413815" description="Glycosyl transferase family 25 domain-containing protein" evidence="1">
    <location>
        <begin position="23"/>
        <end position="336"/>
    </location>
</feature>
<organism evidence="3 4">
    <name type="scientific">Effrenium voratum</name>
    <dbReference type="NCBI Taxonomy" id="2562239"/>
    <lineage>
        <taxon>Eukaryota</taxon>
        <taxon>Sar</taxon>
        <taxon>Alveolata</taxon>
        <taxon>Dinophyceae</taxon>
        <taxon>Suessiales</taxon>
        <taxon>Symbiodiniaceae</taxon>
        <taxon>Effrenium</taxon>
    </lineage>
</organism>
<feature type="signal peptide" evidence="1">
    <location>
        <begin position="1"/>
        <end position="22"/>
    </location>
</feature>
<accession>A0AA36IUW6</accession>
<sequence>MRCSGPMPSGSVLLLLLSQATGHLQRALDEDVCVGNCGVQMLQRSLQPHPAKDLWVPEISVINLEARKDRWETMEKRLAELGDHVTRFAATDGKTTAVPDNFVAPVRHVKEVMRTLLEYHLGLDVAVPEDALESLGFVDTWTDGERACAMSHIRVWQQVAQESAPRLVLEDDAKPMLAWKDLLSLLSSSMEMLEGREPDVLYLNYNTIEGFAHGRLGPLGMMTADKDLMAKMGAQWLSDKLSNASWQEDVGRIGEHKLLKADWLFETGGYLIWPKGAQKLLANLPVTSPVDTFLGNQTHFGHIDSYAIAPGLINQDNSTSDVDPTIAARYVKTMTR</sequence>